<feature type="transmembrane region" description="Helical" evidence="12">
    <location>
        <begin position="226"/>
        <end position="245"/>
    </location>
</feature>
<dbReference type="GO" id="GO:0031966">
    <property type="term" value="C:mitochondrial membrane"/>
    <property type="evidence" value="ECO:0007669"/>
    <property type="project" value="UniProtKB-SubCell"/>
</dbReference>
<feature type="transmembrane region" description="Helical" evidence="12">
    <location>
        <begin position="31"/>
        <end position="51"/>
    </location>
</feature>
<name>A0A9N8E5C7_9STRA</name>
<protein>
    <submittedName>
        <fullName evidence="13">Mitochondrial basic amino acids transporter</fullName>
    </submittedName>
</protein>
<organism evidence="13 14">
    <name type="scientific">Seminavis robusta</name>
    <dbReference type="NCBI Taxonomy" id="568900"/>
    <lineage>
        <taxon>Eukaryota</taxon>
        <taxon>Sar</taxon>
        <taxon>Stramenopiles</taxon>
        <taxon>Ochrophyta</taxon>
        <taxon>Bacillariophyta</taxon>
        <taxon>Bacillariophyceae</taxon>
        <taxon>Bacillariophycidae</taxon>
        <taxon>Naviculales</taxon>
        <taxon>Naviculaceae</taxon>
        <taxon>Seminavis</taxon>
    </lineage>
</organism>
<evidence type="ECO:0000256" key="11">
    <source>
        <dbReference type="SAM" id="MobiDB-lite"/>
    </source>
</evidence>
<accession>A0A9N8E5C7</accession>
<reference evidence="13" key="1">
    <citation type="submission" date="2020-06" db="EMBL/GenBank/DDBJ databases">
        <authorList>
            <consortium name="Plant Systems Biology data submission"/>
        </authorList>
    </citation>
    <scope>NUCLEOTIDE SEQUENCE</scope>
    <source>
        <strain evidence="13">D6</strain>
    </source>
</reference>
<comment type="caution">
    <text evidence="13">The sequence shown here is derived from an EMBL/GenBank/DDBJ whole genome shotgun (WGS) entry which is preliminary data.</text>
</comment>
<evidence type="ECO:0000256" key="4">
    <source>
        <dbReference type="ARBA" id="ARBA00022692"/>
    </source>
</evidence>
<dbReference type="InterPro" id="IPR023395">
    <property type="entry name" value="MCP_dom_sf"/>
</dbReference>
<evidence type="ECO:0000256" key="10">
    <source>
        <dbReference type="RuleBase" id="RU000488"/>
    </source>
</evidence>
<evidence type="ECO:0000256" key="3">
    <source>
        <dbReference type="ARBA" id="ARBA00022448"/>
    </source>
</evidence>
<keyword evidence="8 9" id="KW-0472">Membrane</keyword>
<evidence type="ECO:0000256" key="5">
    <source>
        <dbReference type="ARBA" id="ARBA00022737"/>
    </source>
</evidence>
<dbReference type="PANTHER" id="PTHR45624:SF10">
    <property type="entry name" value="SLC (SOLUTE CARRIER) HOMOLOG"/>
    <property type="match status" value="1"/>
</dbReference>
<evidence type="ECO:0000313" key="14">
    <source>
        <dbReference type="Proteomes" id="UP001153069"/>
    </source>
</evidence>
<comment type="similarity">
    <text evidence="2 10">Belongs to the mitochondrial carrier (TC 2.A.29) family.</text>
</comment>
<dbReference type="Pfam" id="PF00153">
    <property type="entry name" value="Mito_carr"/>
    <property type="match status" value="3"/>
</dbReference>
<feature type="region of interest" description="Disordered" evidence="11">
    <location>
        <begin position="114"/>
        <end position="141"/>
    </location>
</feature>
<keyword evidence="5" id="KW-0677">Repeat</keyword>
<dbReference type="GO" id="GO:0022857">
    <property type="term" value="F:transmembrane transporter activity"/>
    <property type="evidence" value="ECO:0007669"/>
    <property type="project" value="TreeGrafter"/>
</dbReference>
<dbReference type="InterPro" id="IPR050567">
    <property type="entry name" value="Mitochondrial_Carrier"/>
</dbReference>
<evidence type="ECO:0000256" key="12">
    <source>
        <dbReference type="SAM" id="Phobius"/>
    </source>
</evidence>
<evidence type="ECO:0000256" key="8">
    <source>
        <dbReference type="ARBA" id="ARBA00023136"/>
    </source>
</evidence>
<keyword evidence="4 9" id="KW-0812">Transmembrane</keyword>
<keyword evidence="14" id="KW-1185">Reference proteome</keyword>
<evidence type="ECO:0000313" key="13">
    <source>
        <dbReference type="EMBL" id="CAB9514683.1"/>
    </source>
</evidence>
<dbReference type="Gene3D" id="1.50.40.10">
    <property type="entry name" value="Mitochondrial carrier domain"/>
    <property type="match status" value="2"/>
</dbReference>
<dbReference type="OrthoDB" id="193856at2759"/>
<keyword evidence="6 12" id="KW-1133">Transmembrane helix</keyword>
<comment type="subcellular location">
    <subcellularLocation>
        <location evidence="1">Mitochondrion membrane</location>
        <topology evidence="1">Multi-pass membrane protein</topology>
    </subcellularLocation>
</comment>
<dbReference type="EMBL" id="CAICTM010000667">
    <property type="protein sequence ID" value="CAB9514683.1"/>
    <property type="molecule type" value="Genomic_DNA"/>
</dbReference>
<dbReference type="PROSITE" id="PS50920">
    <property type="entry name" value="SOLCAR"/>
    <property type="match status" value="3"/>
</dbReference>
<proteinExistence type="inferred from homology"/>
<evidence type="ECO:0000256" key="6">
    <source>
        <dbReference type="ARBA" id="ARBA00022989"/>
    </source>
</evidence>
<evidence type="ECO:0000256" key="9">
    <source>
        <dbReference type="PROSITE-ProRule" id="PRU00282"/>
    </source>
</evidence>
<evidence type="ECO:0000256" key="2">
    <source>
        <dbReference type="ARBA" id="ARBA00006375"/>
    </source>
</evidence>
<dbReference type="PANTHER" id="PTHR45624">
    <property type="entry name" value="MITOCHONDRIAL BASIC AMINO ACIDS TRANSPORTER-RELATED"/>
    <property type="match status" value="1"/>
</dbReference>
<gene>
    <name evidence="13" type="ORF">SEMRO_668_G184360.1</name>
</gene>
<dbReference type="SUPFAM" id="SSF103506">
    <property type="entry name" value="Mitochondrial carrier"/>
    <property type="match status" value="1"/>
</dbReference>
<keyword evidence="7" id="KW-0496">Mitochondrion</keyword>
<feature type="transmembrane region" description="Helical" evidence="12">
    <location>
        <begin position="63"/>
        <end position="86"/>
    </location>
</feature>
<evidence type="ECO:0000256" key="1">
    <source>
        <dbReference type="ARBA" id="ARBA00004225"/>
    </source>
</evidence>
<dbReference type="AlphaFoldDB" id="A0A9N8E5C7"/>
<dbReference type="Proteomes" id="UP001153069">
    <property type="component" value="Unassembled WGS sequence"/>
</dbReference>
<feature type="repeat" description="Solcar" evidence="9">
    <location>
        <begin position="320"/>
        <end position="411"/>
    </location>
</feature>
<dbReference type="InterPro" id="IPR018108">
    <property type="entry name" value="MCP_transmembrane"/>
</dbReference>
<feature type="repeat" description="Solcar" evidence="9">
    <location>
        <begin position="224"/>
        <end position="311"/>
    </location>
</feature>
<keyword evidence="3 10" id="KW-0813">Transport</keyword>
<evidence type="ECO:0000256" key="7">
    <source>
        <dbReference type="ARBA" id="ARBA00023128"/>
    </source>
</evidence>
<feature type="repeat" description="Solcar" evidence="9">
    <location>
        <begin position="66"/>
        <end position="214"/>
    </location>
</feature>
<sequence>MRKSDHTTAHLHSIPFSLAIRPGTMIPRRHLVLLAASLATTCAFVPSHVAAPLPSTSRSSQLNVIPAAAASLLAGSVAGALGVGVAHPIDTVKTKSQVLAASQTEMTTKTAAKVLQKKKQSSNDNDSENKSDSSKPLVDFGTDQMDLTVDSTGRLSIASAIPVPTAGASMMEVSQYIYQTAGIPGFFAGVSTSMLGQAIIKAVVFAVNAAVLQYSREHHLFGDHTALQLLSAAALAGFVTSFLAAPVDRIKVLMQCADHECYNGDETECVDAVLQREGWKGLLGRGLFVTMIREVPAYSLYFGVYGGLQAYCTDLSALLGPTLTPALYGAAAGCACWLPIYPIDVIRTAALNTEGDDADSTDISKSPWEIAVDLYQTAGWEPFYDGLGARMLRQAVNHAVTFSVYEIMMKAALFQQPDVFA</sequence>